<keyword evidence="3" id="KW-0413">Isomerase</keyword>
<protein>
    <submittedName>
        <fullName evidence="3">Tagatose-6-phosphate ketose/aldose isomerase</fullName>
    </submittedName>
</protein>
<dbReference type="InterPro" id="IPR035466">
    <property type="entry name" value="GlmS/AgaS_SIS"/>
</dbReference>
<sequence>MISFENIETIKEIRQQPIIFKKIYETFVNNINHYKEFAQKYKNYKILLVGAGTSEFIGNAIQPYWYSKGLNIISVSSTELILNPKYYVRKNEKVVLVSFARSGNSPESVASLDVMNKYMKSYFNLIITCNKNGELAKQVNFLENIELILLPDESNDKGFAMTSSYSGMMMAANLIFSLMTDSLFFLNFEDNLSKYSDAVHHIEQNIHMLEELSFKRIIYLGSGVMKGIAQESSLKFLELTQGIIPTFFNDILGFRHGPKSILNKESAVLVLRSSNSHSRKYEQDLIEELKNENRIKLILELDYKGINKNQNLKLFINTNLNDEIWIGVYYIYFAQLFAIMKSLSLNIDPDNPCPSGEVNRVVKGVRIHEYK</sequence>
<dbReference type="GO" id="GO:0097367">
    <property type="term" value="F:carbohydrate derivative binding"/>
    <property type="evidence" value="ECO:0007669"/>
    <property type="project" value="InterPro"/>
</dbReference>
<accession>V5RHN0</accession>
<dbReference type="GO" id="GO:1901135">
    <property type="term" value="P:carbohydrate derivative metabolic process"/>
    <property type="evidence" value="ECO:0007669"/>
    <property type="project" value="InterPro"/>
</dbReference>
<dbReference type="KEGG" id="sapi:SAPIS_v1c01880"/>
<dbReference type="CDD" id="cd05008">
    <property type="entry name" value="SIS_GlmS_GlmD_1"/>
    <property type="match status" value="1"/>
</dbReference>
<reference evidence="3 4" key="1">
    <citation type="journal article" date="2014" name="Genome Announc.">
        <title>Complete Genome Sequence of Spiroplasma apis B31T (ATCC 33834), a Bacterium Associated with May Disease of Honeybees (Apis mellifera).</title>
        <authorList>
            <person name="Ku C."/>
            <person name="Lo W.S."/>
            <person name="Chen L.L."/>
            <person name="Kuo C.H."/>
        </authorList>
    </citation>
    <scope>NUCLEOTIDE SEQUENCE [LARGE SCALE GENOMIC DNA]</scope>
    <source>
        <strain evidence="3">B31</strain>
    </source>
</reference>
<dbReference type="Proteomes" id="UP000018550">
    <property type="component" value="Chromosome"/>
</dbReference>
<dbReference type="HOGENOM" id="CLU_012520_0_0_14"/>
<name>V5RHN0_SPIAP</name>
<evidence type="ECO:0000256" key="1">
    <source>
        <dbReference type="ARBA" id="ARBA00022737"/>
    </source>
</evidence>
<dbReference type="RefSeq" id="WP_023788968.1">
    <property type="nucleotide sequence ID" value="NC_022998.1"/>
</dbReference>
<dbReference type="PROSITE" id="PS51464">
    <property type="entry name" value="SIS"/>
    <property type="match status" value="2"/>
</dbReference>
<dbReference type="PANTHER" id="PTHR32502">
    <property type="entry name" value="N-ACETYLGALACTOSAMINE PERMEASE II COMPONENT-RELATED"/>
    <property type="match status" value="1"/>
</dbReference>
<dbReference type="InterPro" id="IPR046348">
    <property type="entry name" value="SIS_dom_sf"/>
</dbReference>
<dbReference type="PATRIC" id="fig|1276258.3.peg.182"/>
<evidence type="ECO:0000259" key="2">
    <source>
        <dbReference type="PROSITE" id="PS51464"/>
    </source>
</evidence>
<dbReference type="STRING" id="1276258.SAPIS_v1c01880"/>
<dbReference type="Gene3D" id="3.40.50.10490">
    <property type="entry name" value="Glucose-6-phosphate isomerase like protein, domain 1"/>
    <property type="match status" value="2"/>
</dbReference>
<dbReference type="PANTHER" id="PTHR32502:SF3">
    <property type="entry name" value="D-GALACTOSAMINE-6-PHOSPHATE DEAMINASE AGAS-RELATED"/>
    <property type="match status" value="1"/>
</dbReference>
<proteinExistence type="predicted"/>
<feature type="domain" description="SIS" evidence="2">
    <location>
        <begin position="205"/>
        <end position="352"/>
    </location>
</feature>
<dbReference type="AlphaFoldDB" id="V5RHN0"/>
<gene>
    <name evidence="3" type="ORF">SAPIS_v1c01880</name>
</gene>
<dbReference type="EMBL" id="CP006682">
    <property type="protein sequence ID" value="AHB36034.1"/>
    <property type="molecule type" value="Genomic_DNA"/>
</dbReference>
<dbReference type="InterPro" id="IPR050303">
    <property type="entry name" value="GatZ_KbaZ_carbometab"/>
</dbReference>
<dbReference type="GO" id="GO:0016853">
    <property type="term" value="F:isomerase activity"/>
    <property type="evidence" value="ECO:0007669"/>
    <property type="project" value="UniProtKB-KW"/>
</dbReference>
<dbReference type="OrthoDB" id="9779207at2"/>
<keyword evidence="1" id="KW-0677">Repeat</keyword>
<dbReference type="eggNOG" id="COG2222">
    <property type="taxonomic scope" value="Bacteria"/>
</dbReference>
<dbReference type="GO" id="GO:0005886">
    <property type="term" value="C:plasma membrane"/>
    <property type="evidence" value="ECO:0007669"/>
    <property type="project" value="TreeGrafter"/>
</dbReference>
<dbReference type="SUPFAM" id="SSF53697">
    <property type="entry name" value="SIS domain"/>
    <property type="match status" value="1"/>
</dbReference>
<evidence type="ECO:0000313" key="4">
    <source>
        <dbReference type="Proteomes" id="UP000018550"/>
    </source>
</evidence>
<feature type="domain" description="SIS" evidence="2">
    <location>
        <begin position="37"/>
        <end position="185"/>
    </location>
</feature>
<evidence type="ECO:0000313" key="3">
    <source>
        <dbReference type="EMBL" id="AHB36034.1"/>
    </source>
</evidence>
<keyword evidence="4" id="KW-1185">Reference proteome</keyword>
<dbReference type="GO" id="GO:0009401">
    <property type="term" value="P:phosphoenolpyruvate-dependent sugar phosphotransferase system"/>
    <property type="evidence" value="ECO:0007669"/>
    <property type="project" value="TreeGrafter"/>
</dbReference>
<dbReference type="Pfam" id="PF01380">
    <property type="entry name" value="SIS"/>
    <property type="match status" value="2"/>
</dbReference>
<dbReference type="InterPro" id="IPR001347">
    <property type="entry name" value="SIS_dom"/>
</dbReference>
<organism evidence="3 4">
    <name type="scientific">Spiroplasma apis B31</name>
    <dbReference type="NCBI Taxonomy" id="1276258"/>
    <lineage>
        <taxon>Bacteria</taxon>
        <taxon>Bacillati</taxon>
        <taxon>Mycoplasmatota</taxon>
        <taxon>Mollicutes</taxon>
        <taxon>Entomoplasmatales</taxon>
        <taxon>Spiroplasmataceae</taxon>
        <taxon>Spiroplasma</taxon>
    </lineage>
</organism>